<keyword evidence="2" id="KW-1185">Reference proteome</keyword>
<accession>A0A101JJ12</accession>
<organism evidence="1 2">
    <name type="scientific">Actinoplanes awajinensis subsp. mycoplanecinus</name>
    <dbReference type="NCBI Taxonomy" id="135947"/>
    <lineage>
        <taxon>Bacteria</taxon>
        <taxon>Bacillati</taxon>
        <taxon>Actinomycetota</taxon>
        <taxon>Actinomycetes</taxon>
        <taxon>Micromonosporales</taxon>
        <taxon>Micromonosporaceae</taxon>
        <taxon>Actinoplanes</taxon>
    </lineage>
</organism>
<dbReference type="Proteomes" id="UP000053244">
    <property type="component" value="Unassembled WGS sequence"/>
</dbReference>
<proteinExistence type="predicted"/>
<evidence type="ECO:0008006" key="3">
    <source>
        <dbReference type="Google" id="ProtNLM"/>
    </source>
</evidence>
<reference evidence="1 2" key="1">
    <citation type="submission" date="2015-10" db="EMBL/GenBank/DDBJ databases">
        <authorList>
            <person name="Gilbert D.G."/>
        </authorList>
    </citation>
    <scope>NUCLEOTIDE SEQUENCE [LARGE SCALE GENOMIC DNA]</scope>
    <source>
        <strain evidence="1 2">NRRL B-16712</strain>
    </source>
</reference>
<dbReference type="EMBL" id="LLZH01000296">
    <property type="protein sequence ID" value="KUL27709.1"/>
    <property type="molecule type" value="Genomic_DNA"/>
</dbReference>
<sequence>MDFVKPFVLPVEDRAPERQEFHDLYLPGDIAGPRPAILVVPGGPLPAEVRPIQRDWPVFQGYARLAASRGTVGAVVDHRLHSPDAYGAGAANVAAALESLRSDPRVDENRLALWFFSGSGLMAADWLREPPSWLRVVALSYPVLVPFPGWPLQARFDPVAAVAEAGDLPIVLTRVGREDPAVAVGVAAFVEAAAKANLEIVDVPDGHHSFDVKDDTDQSRAAISRAADLVIAKLA</sequence>
<evidence type="ECO:0000313" key="1">
    <source>
        <dbReference type="EMBL" id="KUL27709.1"/>
    </source>
</evidence>
<name>A0A101JJ12_9ACTN</name>
<dbReference type="AlphaFoldDB" id="A0A101JJ12"/>
<dbReference type="InterPro" id="IPR029058">
    <property type="entry name" value="AB_hydrolase_fold"/>
</dbReference>
<protein>
    <recommendedName>
        <fullName evidence="3">Alpha/beta hydrolase</fullName>
    </recommendedName>
</protein>
<dbReference type="Gene3D" id="3.40.50.1820">
    <property type="entry name" value="alpha/beta hydrolase"/>
    <property type="match status" value="1"/>
</dbReference>
<gene>
    <name evidence="1" type="ORF">ADL15_34720</name>
</gene>
<evidence type="ECO:0000313" key="2">
    <source>
        <dbReference type="Proteomes" id="UP000053244"/>
    </source>
</evidence>
<dbReference type="SUPFAM" id="SSF53474">
    <property type="entry name" value="alpha/beta-Hydrolases"/>
    <property type="match status" value="1"/>
</dbReference>
<comment type="caution">
    <text evidence="1">The sequence shown here is derived from an EMBL/GenBank/DDBJ whole genome shotgun (WGS) entry which is preliminary data.</text>
</comment>
<dbReference type="OrthoDB" id="5902829at2"/>